<sequence length="203" mass="21911">MKPLVKICGVKDRETAEVVEASGADFIGFLFADSKRKITVQEAKTIRAALSPAIQTVGVFRNQPFEEVNHVAATVGLDYVQLHGEESLAYINQINYPVIKAITVKDQASLDKVATYQTAVAYLLLDGPIPGSGTGFDWSLLQIDDLQVPVFLAGGLTLDNVNKALRTLPVAGVDVSSGVETKDKKDAVKIKQFINQVKGVPEQ</sequence>
<gene>
    <name evidence="10" type="primary">trpF</name>
    <name evidence="12" type="ORF">DES38_103140</name>
</gene>
<keyword evidence="8 10" id="KW-0057">Aromatic amino acid biosynthesis</keyword>
<comment type="caution">
    <text evidence="12">The sequence shown here is derived from an EMBL/GenBank/DDBJ whole genome shotgun (WGS) entry which is preliminary data.</text>
</comment>
<dbReference type="Pfam" id="PF00697">
    <property type="entry name" value="PRAI"/>
    <property type="match status" value="1"/>
</dbReference>
<evidence type="ECO:0000259" key="11">
    <source>
        <dbReference type="Pfam" id="PF00697"/>
    </source>
</evidence>
<evidence type="ECO:0000256" key="9">
    <source>
        <dbReference type="ARBA" id="ARBA00023235"/>
    </source>
</evidence>
<evidence type="ECO:0000313" key="12">
    <source>
        <dbReference type="EMBL" id="PXW92124.1"/>
    </source>
</evidence>
<evidence type="ECO:0000256" key="3">
    <source>
        <dbReference type="ARBA" id="ARBA00007571"/>
    </source>
</evidence>
<keyword evidence="13" id="KW-1185">Reference proteome</keyword>
<comment type="pathway">
    <text evidence="2 10">Amino-acid biosynthesis; L-tryptophan biosynthesis; L-tryptophan from chorismate: step 3/5.</text>
</comment>
<dbReference type="SUPFAM" id="SSF51366">
    <property type="entry name" value="Ribulose-phoshate binding barrel"/>
    <property type="match status" value="1"/>
</dbReference>
<evidence type="ECO:0000256" key="4">
    <source>
        <dbReference type="ARBA" id="ARBA00012572"/>
    </source>
</evidence>
<evidence type="ECO:0000256" key="10">
    <source>
        <dbReference type="HAMAP-Rule" id="MF_00135"/>
    </source>
</evidence>
<evidence type="ECO:0000313" key="13">
    <source>
        <dbReference type="Proteomes" id="UP000247922"/>
    </source>
</evidence>
<evidence type="ECO:0000256" key="2">
    <source>
        <dbReference type="ARBA" id="ARBA00004664"/>
    </source>
</evidence>
<evidence type="ECO:0000256" key="6">
    <source>
        <dbReference type="ARBA" id="ARBA00022605"/>
    </source>
</evidence>
<dbReference type="InterPro" id="IPR011060">
    <property type="entry name" value="RibuloseP-bd_barrel"/>
</dbReference>
<comment type="catalytic activity">
    <reaction evidence="1 10">
        <text>N-(5-phospho-beta-D-ribosyl)anthranilate = 1-(2-carboxyphenylamino)-1-deoxy-D-ribulose 5-phosphate</text>
        <dbReference type="Rhea" id="RHEA:21540"/>
        <dbReference type="ChEBI" id="CHEBI:18277"/>
        <dbReference type="ChEBI" id="CHEBI:58613"/>
        <dbReference type="EC" id="5.3.1.24"/>
    </reaction>
</comment>
<dbReference type="EC" id="5.3.1.24" evidence="4 10"/>
<dbReference type="EMBL" id="QJJR01000003">
    <property type="protein sequence ID" value="PXW92124.1"/>
    <property type="molecule type" value="Genomic_DNA"/>
</dbReference>
<dbReference type="InterPro" id="IPR001240">
    <property type="entry name" value="PRAI_dom"/>
</dbReference>
<reference evidence="12 13" key="1">
    <citation type="submission" date="2018-05" db="EMBL/GenBank/DDBJ databases">
        <title>Genomic Encyclopedia of Type Strains, Phase IV (KMG-IV): sequencing the most valuable type-strain genomes for metagenomic binning, comparative biology and taxonomic classification.</title>
        <authorList>
            <person name="Goeker M."/>
        </authorList>
    </citation>
    <scope>NUCLEOTIDE SEQUENCE [LARGE SCALE GENOMIC DNA]</scope>
    <source>
        <strain evidence="12 13">DSM 22440</strain>
    </source>
</reference>
<accession>A0A2V3WDK4</accession>
<dbReference type="Proteomes" id="UP000247922">
    <property type="component" value="Unassembled WGS sequence"/>
</dbReference>
<dbReference type="PANTHER" id="PTHR42894:SF1">
    <property type="entry name" value="N-(5'-PHOSPHORIBOSYL)ANTHRANILATE ISOMERASE"/>
    <property type="match status" value="1"/>
</dbReference>
<protein>
    <recommendedName>
        <fullName evidence="5 10">N-(5'-phosphoribosyl)anthranilate isomerase</fullName>
        <shortName evidence="10">PRAI</shortName>
        <ecNumber evidence="4 10">5.3.1.24</ecNumber>
    </recommendedName>
</protein>
<dbReference type="UniPathway" id="UPA00035">
    <property type="reaction ID" value="UER00042"/>
</dbReference>
<evidence type="ECO:0000256" key="7">
    <source>
        <dbReference type="ARBA" id="ARBA00022822"/>
    </source>
</evidence>
<evidence type="ECO:0000256" key="1">
    <source>
        <dbReference type="ARBA" id="ARBA00001164"/>
    </source>
</evidence>
<dbReference type="PANTHER" id="PTHR42894">
    <property type="entry name" value="N-(5'-PHOSPHORIBOSYL)ANTHRANILATE ISOMERASE"/>
    <property type="match status" value="1"/>
</dbReference>
<dbReference type="InterPro" id="IPR044643">
    <property type="entry name" value="TrpF_fam"/>
</dbReference>
<dbReference type="GO" id="GO:0000162">
    <property type="term" value="P:L-tryptophan biosynthetic process"/>
    <property type="evidence" value="ECO:0007669"/>
    <property type="project" value="UniProtKB-UniRule"/>
</dbReference>
<evidence type="ECO:0000256" key="8">
    <source>
        <dbReference type="ARBA" id="ARBA00023141"/>
    </source>
</evidence>
<keyword evidence="6 10" id="KW-0028">Amino-acid biosynthesis</keyword>
<comment type="similarity">
    <text evidence="3 10">Belongs to the TrpF family.</text>
</comment>
<dbReference type="AlphaFoldDB" id="A0A2V3WDK4"/>
<dbReference type="CDD" id="cd00405">
    <property type="entry name" value="PRAI"/>
    <property type="match status" value="1"/>
</dbReference>
<name>A0A2V3WDK4_9BACI</name>
<keyword evidence="9 10" id="KW-0413">Isomerase</keyword>
<feature type="domain" description="N-(5'phosphoribosyl) anthranilate isomerase (PRAI)" evidence="11">
    <location>
        <begin position="5"/>
        <end position="195"/>
    </location>
</feature>
<keyword evidence="7 10" id="KW-0822">Tryptophan biosynthesis</keyword>
<evidence type="ECO:0000256" key="5">
    <source>
        <dbReference type="ARBA" id="ARBA00022272"/>
    </source>
</evidence>
<dbReference type="HAMAP" id="MF_00135">
    <property type="entry name" value="PRAI"/>
    <property type="match status" value="1"/>
</dbReference>
<dbReference type="InterPro" id="IPR013785">
    <property type="entry name" value="Aldolase_TIM"/>
</dbReference>
<proteinExistence type="inferred from homology"/>
<dbReference type="GO" id="GO:0004640">
    <property type="term" value="F:phosphoribosylanthranilate isomerase activity"/>
    <property type="evidence" value="ECO:0007669"/>
    <property type="project" value="UniProtKB-UniRule"/>
</dbReference>
<dbReference type="Gene3D" id="3.20.20.70">
    <property type="entry name" value="Aldolase class I"/>
    <property type="match status" value="1"/>
</dbReference>
<dbReference type="OrthoDB" id="9786954at2"/>
<dbReference type="RefSeq" id="WP_110250757.1">
    <property type="nucleotide sequence ID" value="NZ_QJJR01000003.1"/>
</dbReference>
<dbReference type="FunFam" id="3.20.20.70:FF:000075">
    <property type="entry name" value="Tryptophan biosynthesis protein TRP1"/>
    <property type="match status" value="1"/>
</dbReference>
<organism evidence="12 13">
    <name type="scientific">Streptohalobacillus salinus</name>
    <dbReference type="NCBI Taxonomy" id="621096"/>
    <lineage>
        <taxon>Bacteria</taxon>
        <taxon>Bacillati</taxon>
        <taxon>Bacillota</taxon>
        <taxon>Bacilli</taxon>
        <taxon>Bacillales</taxon>
        <taxon>Bacillaceae</taxon>
        <taxon>Streptohalobacillus</taxon>
    </lineage>
</organism>